<dbReference type="PROSITE" id="PS51375">
    <property type="entry name" value="PPR"/>
    <property type="match status" value="1"/>
</dbReference>
<evidence type="ECO:0000313" key="4">
    <source>
        <dbReference type="Proteomes" id="UP000250321"/>
    </source>
</evidence>
<dbReference type="PANTHER" id="PTHR47926">
    <property type="entry name" value="PENTATRICOPEPTIDE REPEAT-CONTAINING PROTEIN"/>
    <property type="match status" value="1"/>
</dbReference>
<dbReference type="Proteomes" id="UP000250321">
    <property type="component" value="Unassembled WGS sequence"/>
</dbReference>
<evidence type="ECO:0000256" key="1">
    <source>
        <dbReference type="ARBA" id="ARBA00022737"/>
    </source>
</evidence>
<keyword evidence="4" id="KW-1185">Reference proteome</keyword>
<evidence type="ECO:0008006" key="5">
    <source>
        <dbReference type="Google" id="ProtNLM"/>
    </source>
</evidence>
<organism evidence="3 4">
    <name type="scientific">Prunus yedoensis var. nudiflora</name>
    <dbReference type="NCBI Taxonomy" id="2094558"/>
    <lineage>
        <taxon>Eukaryota</taxon>
        <taxon>Viridiplantae</taxon>
        <taxon>Streptophyta</taxon>
        <taxon>Embryophyta</taxon>
        <taxon>Tracheophyta</taxon>
        <taxon>Spermatophyta</taxon>
        <taxon>Magnoliopsida</taxon>
        <taxon>eudicotyledons</taxon>
        <taxon>Gunneridae</taxon>
        <taxon>Pentapetalae</taxon>
        <taxon>rosids</taxon>
        <taxon>fabids</taxon>
        <taxon>Rosales</taxon>
        <taxon>Rosaceae</taxon>
        <taxon>Amygdaloideae</taxon>
        <taxon>Amygdaleae</taxon>
        <taxon>Prunus</taxon>
    </lineage>
</organism>
<feature type="repeat" description="PPR" evidence="2">
    <location>
        <begin position="5"/>
        <end position="39"/>
    </location>
</feature>
<comment type="caution">
    <text evidence="3">The sequence shown here is derived from an EMBL/GenBank/DDBJ whole genome shotgun (WGS) entry which is preliminary data.</text>
</comment>
<evidence type="ECO:0000256" key="2">
    <source>
        <dbReference type="PROSITE-ProRule" id="PRU00708"/>
    </source>
</evidence>
<reference evidence="3 4" key="1">
    <citation type="submission" date="2018-02" db="EMBL/GenBank/DDBJ databases">
        <title>Draft genome of wild Prunus yedoensis var. nudiflora.</title>
        <authorList>
            <person name="Baek S."/>
            <person name="Kim J.-H."/>
            <person name="Choi K."/>
            <person name="Kim G.-B."/>
            <person name="Cho A."/>
            <person name="Jang H."/>
            <person name="Shin C.-H."/>
            <person name="Yu H.-J."/>
            <person name="Mun J.-H."/>
        </authorList>
    </citation>
    <scope>NUCLEOTIDE SEQUENCE [LARGE SCALE GENOMIC DNA]</scope>
    <source>
        <strain evidence="4">cv. Jeju island</strain>
        <tissue evidence="3">Leaf</tissue>
    </source>
</reference>
<gene>
    <name evidence="3" type="ORF">Pyn_37888</name>
</gene>
<dbReference type="EMBL" id="PJQY01002147">
    <property type="protein sequence ID" value="PQP96134.1"/>
    <property type="molecule type" value="Genomic_DNA"/>
</dbReference>
<dbReference type="GO" id="GO:0003723">
    <property type="term" value="F:RNA binding"/>
    <property type="evidence" value="ECO:0007669"/>
    <property type="project" value="InterPro"/>
</dbReference>
<protein>
    <recommendedName>
        <fullName evidence="5">Pentatricopeptide repeat-containing protein</fullName>
    </recommendedName>
</protein>
<dbReference type="InterPro" id="IPR046960">
    <property type="entry name" value="PPR_At4g14850-like_plant"/>
</dbReference>
<dbReference type="GO" id="GO:0009451">
    <property type="term" value="P:RNA modification"/>
    <property type="evidence" value="ECO:0007669"/>
    <property type="project" value="InterPro"/>
</dbReference>
<dbReference type="AlphaFoldDB" id="A0A314XNH3"/>
<accession>A0A314XNH3</accession>
<dbReference type="InterPro" id="IPR011990">
    <property type="entry name" value="TPR-like_helical_dom_sf"/>
</dbReference>
<dbReference type="Gene3D" id="1.25.40.10">
    <property type="entry name" value="Tetratricopeptide repeat domain"/>
    <property type="match status" value="1"/>
</dbReference>
<dbReference type="InterPro" id="IPR002885">
    <property type="entry name" value="PPR_rpt"/>
</dbReference>
<dbReference type="NCBIfam" id="TIGR00756">
    <property type="entry name" value="PPR"/>
    <property type="match status" value="1"/>
</dbReference>
<dbReference type="Pfam" id="PF01535">
    <property type="entry name" value="PPR"/>
    <property type="match status" value="1"/>
</dbReference>
<sequence>MPEKDMVSWSALISCYEQNEMYEEALALFLRMVADGVMVDEVVVVTVLSACAHLSIVPQGN</sequence>
<dbReference type="OrthoDB" id="9990610at2759"/>
<dbReference type="STRING" id="2094558.A0A314XNH3"/>
<name>A0A314XNH3_PRUYE</name>
<evidence type="ECO:0000313" key="3">
    <source>
        <dbReference type="EMBL" id="PQP96134.1"/>
    </source>
</evidence>
<proteinExistence type="predicted"/>
<keyword evidence="1" id="KW-0677">Repeat</keyword>